<dbReference type="EMBL" id="KQ461003">
    <property type="protein sequence ID" value="KPJ10025.1"/>
    <property type="molecule type" value="Genomic_DNA"/>
</dbReference>
<dbReference type="Pfam" id="PF10193">
    <property type="entry name" value="Telomere_reg-2"/>
    <property type="match status" value="1"/>
</dbReference>
<dbReference type="GO" id="GO:0051083">
    <property type="term" value="P:'de novo' cotranslational protein folding"/>
    <property type="evidence" value="ECO:0007669"/>
    <property type="project" value="TreeGrafter"/>
</dbReference>
<dbReference type="GO" id="GO:0051879">
    <property type="term" value="F:Hsp90 protein binding"/>
    <property type="evidence" value="ECO:0007669"/>
    <property type="project" value="TreeGrafter"/>
</dbReference>
<evidence type="ECO:0000259" key="3">
    <source>
        <dbReference type="PROSITE" id="PS50942"/>
    </source>
</evidence>
<dbReference type="SUPFAM" id="SSF48464">
    <property type="entry name" value="ENTH/VHS domain"/>
    <property type="match status" value="1"/>
</dbReference>
<evidence type="ECO:0000313" key="5">
    <source>
        <dbReference type="Proteomes" id="UP000053240"/>
    </source>
</evidence>
<dbReference type="GO" id="GO:0005829">
    <property type="term" value="C:cytosol"/>
    <property type="evidence" value="ECO:0007669"/>
    <property type="project" value="TreeGrafter"/>
</dbReference>
<dbReference type="GO" id="GO:0042162">
    <property type="term" value="F:telomeric DNA binding"/>
    <property type="evidence" value="ECO:0007669"/>
    <property type="project" value="TreeGrafter"/>
</dbReference>
<dbReference type="Gene3D" id="1.25.40.720">
    <property type="entry name" value="Telomere length regulation protein 2, C-terminal domain"/>
    <property type="match status" value="2"/>
</dbReference>
<dbReference type="FunFam" id="1.25.40.90:FF:000006">
    <property type="entry name" value="Clathrin interactor 1"/>
    <property type="match status" value="1"/>
</dbReference>
<dbReference type="AlphaFoldDB" id="A0A0N0PB76"/>
<dbReference type="InterPro" id="IPR051970">
    <property type="entry name" value="TEL2_Regulation"/>
</dbReference>
<dbReference type="SMART" id="SM00273">
    <property type="entry name" value="ENTH"/>
    <property type="match status" value="1"/>
</dbReference>
<dbReference type="InterPro" id="IPR038528">
    <property type="entry name" value="TEL2_C_sf"/>
</dbReference>
<sequence length="990" mass="111001">MDRFISMWKVRELADKVTNVVMNYTEVEGKVREATSDEAWGPTGQQMQELALATFTYEHFPEVMSMLWRRMLHDNRAHWRRTYKCLLLLSYLVRNGSERVVTSAREHIYDLRSLENYTYVDDLGKDQRSRVMCVKRSHVFIVGMSSEAAVMGVRSGGGGGGGGGGGWGEYSDRAAPGWDDMKERNDDDDYERDDSDGDYGHRKPQKENVYRDAEVIDTSPRLSRSERTERTEPLGKPLSINLRSPAKTKPSTPVKKIDLGAAASYGKSAATPPPAAAAAASVQNSQDLLDDLFKTCPAPSSGSASLVLEDDFDPRKDNAEILTDLILRLANSWSDVKSNNVSSLEDHMYISEILVLSVKYRTKLAKKYPWQLIELKNILFKGMSKHLDILAQELRCVGMATIEVIFNILAEIDETDRKAAEQLRFDYLGMGITCTNVHKTLKDLSMKCFLDKTSIKRITTKPETIDLKETLDSIAYRVIDEDLRPSHNTLVTSAVKSTEQTKAIVKAIISAKLEDMDKDKNEVTLDSDDDLQPYDMSNDVTEASKKRPMYLRDLLEILTEAKDLDTFEASVLAAEELVEKQLKHDDKKLAVDLLDLFVHLEQKYHVDNFDSIKFNISVAIVCSQPTTCAEHLCKEIHTDIGRYSIATKLFMLDVLSESANRIAGVKPRQEEKPKSIKVKQNDDVPAEEIIRRRLINKTKYFHTIRPHPFSKATINRFAAVSDSFFYPLVGGFGLKQLTLSHHNQKQDVDNILMLKYLSVIGNIILVSKNCPKCPNYCRDVMRMVLYLRFSPEPKIQSSVISIIASIILALPESMLRGEFLESMLEVRAWLIDCLSNLDLTMRLGGPKSEAAIFAGQVLHLLDKIVTLEGIQPTLGLLQPIAPNNNTNNQQQQPITTNNTKTTKVGATWADTTGAINIDVDNLLAPRSPKSAPAPSINQLKSSPNSPAHQPLPPTSFPMGFPTPLINNNYIIPTGTNNIRPPFTNQNSFLQ</sequence>
<comment type="similarity">
    <text evidence="1">Belongs to the TEL2 family.</text>
</comment>
<evidence type="ECO:0000313" key="4">
    <source>
        <dbReference type="EMBL" id="KPJ10025.1"/>
    </source>
</evidence>
<organism evidence="4 5">
    <name type="scientific">Papilio machaon</name>
    <name type="common">Old World swallowtail butterfly</name>
    <dbReference type="NCBI Taxonomy" id="76193"/>
    <lineage>
        <taxon>Eukaryota</taxon>
        <taxon>Metazoa</taxon>
        <taxon>Ecdysozoa</taxon>
        <taxon>Arthropoda</taxon>
        <taxon>Hexapoda</taxon>
        <taxon>Insecta</taxon>
        <taxon>Pterygota</taxon>
        <taxon>Neoptera</taxon>
        <taxon>Endopterygota</taxon>
        <taxon>Lepidoptera</taxon>
        <taxon>Glossata</taxon>
        <taxon>Ditrysia</taxon>
        <taxon>Papilionoidea</taxon>
        <taxon>Papilionidae</taxon>
        <taxon>Papilioninae</taxon>
        <taxon>Papilio</taxon>
    </lineage>
</organism>
<keyword evidence="5" id="KW-1185">Reference proteome</keyword>
<feature type="domain" description="ENTH" evidence="3">
    <location>
        <begin position="19"/>
        <end position="155"/>
    </location>
</feature>
<feature type="compositionally biased region" description="Low complexity" evidence="2">
    <location>
        <begin position="926"/>
        <end position="935"/>
    </location>
</feature>
<name>A0A0N0PB76_PAPMA</name>
<dbReference type="PANTHER" id="PTHR15830:SF10">
    <property type="entry name" value="TELOMERE LENGTH REGULATION PROTEIN TEL2 HOMOLOG"/>
    <property type="match status" value="1"/>
</dbReference>
<feature type="region of interest" description="Disordered" evidence="2">
    <location>
        <begin position="926"/>
        <end position="959"/>
    </location>
</feature>
<feature type="compositionally biased region" description="Gly residues" evidence="2">
    <location>
        <begin position="155"/>
        <end position="168"/>
    </location>
</feature>
<proteinExistence type="inferred from homology"/>
<reference evidence="4 5" key="1">
    <citation type="journal article" date="2015" name="Nat. Commun.">
        <title>Outbred genome sequencing and CRISPR/Cas9 gene editing in butterflies.</title>
        <authorList>
            <person name="Li X."/>
            <person name="Fan D."/>
            <person name="Zhang W."/>
            <person name="Liu G."/>
            <person name="Zhang L."/>
            <person name="Zhao L."/>
            <person name="Fang X."/>
            <person name="Chen L."/>
            <person name="Dong Y."/>
            <person name="Chen Y."/>
            <person name="Ding Y."/>
            <person name="Zhao R."/>
            <person name="Feng M."/>
            <person name="Zhu Y."/>
            <person name="Feng Y."/>
            <person name="Jiang X."/>
            <person name="Zhu D."/>
            <person name="Xiang H."/>
            <person name="Feng X."/>
            <person name="Li S."/>
            <person name="Wang J."/>
            <person name="Zhang G."/>
            <person name="Kronforst M.R."/>
            <person name="Wang W."/>
        </authorList>
    </citation>
    <scope>NUCLEOTIDE SEQUENCE [LARGE SCALE GENOMIC DNA]</scope>
    <source>
        <strain evidence="4">Ya'a_city_454_Pm</strain>
        <tissue evidence="4">Whole body</tissue>
    </source>
</reference>
<evidence type="ECO:0000256" key="2">
    <source>
        <dbReference type="SAM" id="MobiDB-lite"/>
    </source>
</evidence>
<dbReference type="STRING" id="76193.A0A0N0PB76"/>
<evidence type="ECO:0000256" key="1">
    <source>
        <dbReference type="ARBA" id="ARBA00006133"/>
    </source>
</evidence>
<dbReference type="InterPro" id="IPR019337">
    <property type="entry name" value="Telomere_length_regulation_dom"/>
</dbReference>
<dbReference type="Proteomes" id="UP000053240">
    <property type="component" value="Unassembled WGS sequence"/>
</dbReference>
<dbReference type="InterPro" id="IPR008942">
    <property type="entry name" value="ENTH_VHS"/>
</dbReference>
<feature type="compositionally biased region" description="Basic and acidic residues" evidence="2">
    <location>
        <begin position="223"/>
        <end position="233"/>
    </location>
</feature>
<dbReference type="Gene3D" id="1.25.40.90">
    <property type="match status" value="1"/>
</dbReference>
<dbReference type="FunCoup" id="A0A0N0PB76">
    <property type="interactions" value="447"/>
</dbReference>
<dbReference type="InParanoid" id="A0A0N0PB76"/>
<protein>
    <submittedName>
        <fullName evidence="4">Clathrin interactor 1</fullName>
    </submittedName>
</protein>
<feature type="compositionally biased region" description="Basic and acidic residues" evidence="2">
    <location>
        <begin position="198"/>
        <end position="214"/>
    </location>
</feature>
<dbReference type="InterPro" id="IPR013809">
    <property type="entry name" value="ENTH"/>
</dbReference>
<feature type="compositionally biased region" description="Acidic residues" evidence="2">
    <location>
        <begin position="186"/>
        <end position="197"/>
    </location>
</feature>
<gene>
    <name evidence="4" type="ORF">RR48_03813</name>
</gene>
<feature type="region of interest" description="Disordered" evidence="2">
    <location>
        <begin position="155"/>
        <end position="254"/>
    </location>
</feature>
<feature type="compositionally biased region" description="Polar residues" evidence="2">
    <location>
        <begin position="936"/>
        <end position="947"/>
    </location>
</feature>
<dbReference type="PROSITE" id="PS50942">
    <property type="entry name" value="ENTH"/>
    <property type="match status" value="1"/>
</dbReference>
<accession>A0A0N0PB76</accession>
<dbReference type="PANTHER" id="PTHR15830">
    <property type="entry name" value="TELOMERE LENGTH REGULATION PROTEIN TEL2 FAMILY MEMBER"/>
    <property type="match status" value="1"/>
</dbReference>
<dbReference type="Pfam" id="PF01417">
    <property type="entry name" value="ENTH"/>
    <property type="match status" value="1"/>
</dbReference>